<dbReference type="Proteomes" id="UP000008063">
    <property type="component" value="Unassembled WGS sequence"/>
</dbReference>
<sequence length="299" mass="33528">MYNDPSKSNPRMYGSNADGSTKLPLLIIGKAYKPHLFGNKTDEQLGFNYQNNTKVWMTAILYQEWLLDWDWKLRDERRNILLLQDNFPGHIVPNSLMNIKVENFKPNLTVHIQPNDQGIIQCFKAYYRAQFISRAGILPDLPLSHAQPTVPILSLVHAPDIVINPITHFETLVENALDKLEATWALQCSNCMAIAELLNLAFESHNILDATDKEICKSVMGAKTLRETRNDNNGDDNNISAPGPTWNEALQAALVLRKASKILNSVQIKAIPTGLGYEGVNCIPKNAETLLLVLPVKMT</sequence>
<protein>
    <recommendedName>
        <fullName evidence="1">DDE-1 domain-containing protein</fullName>
    </recommendedName>
</protein>
<dbReference type="AlphaFoldDB" id="F8QCF0"/>
<evidence type="ECO:0000313" key="3">
    <source>
        <dbReference type="Proteomes" id="UP000008063"/>
    </source>
</evidence>
<dbReference type="PANTHER" id="PTHR19303">
    <property type="entry name" value="TRANSPOSON"/>
    <property type="match status" value="1"/>
</dbReference>
<dbReference type="GO" id="GO:0003677">
    <property type="term" value="F:DNA binding"/>
    <property type="evidence" value="ECO:0007669"/>
    <property type="project" value="TreeGrafter"/>
</dbReference>
<dbReference type="InterPro" id="IPR004875">
    <property type="entry name" value="DDE_SF_endonuclease_dom"/>
</dbReference>
<dbReference type="OrthoDB" id="162969at2759"/>
<feature type="domain" description="DDE-1" evidence="1">
    <location>
        <begin position="12"/>
        <end position="134"/>
    </location>
</feature>
<accession>F8QCF0</accession>
<evidence type="ECO:0000259" key="1">
    <source>
        <dbReference type="Pfam" id="PF03184"/>
    </source>
</evidence>
<dbReference type="PANTHER" id="PTHR19303:SF73">
    <property type="entry name" value="PROTEIN PDC2"/>
    <property type="match status" value="1"/>
</dbReference>
<proteinExistence type="predicted"/>
<evidence type="ECO:0000313" key="2">
    <source>
        <dbReference type="EMBL" id="EGN93815.1"/>
    </source>
</evidence>
<dbReference type="EMBL" id="GL945490">
    <property type="protein sequence ID" value="EGN93815.1"/>
    <property type="molecule type" value="Genomic_DNA"/>
</dbReference>
<keyword evidence="3" id="KW-1185">Reference proteome</keyword>
<name>F8QCF0_SERL3</name>
<gene>
    <name evidence="2" type="ORF">SERLA73DRAFT_155982</name>
</gene>
<reference evidence="3" key="1">
    <citation type="journal article" date="2011" name="Science">
        <title>The plant cell wall-decomposing machinery underlies the functional diversity of forest fungi.</title>
        <authorList>
            <person name="Eastwood D.C."/>
            <person name="Floudas D."/>
            <person name="Binder M."/>
            <person name="Majcherczyk A."/>
            <person name="Schneider P."/>
            <person name="Aerts A."/>
            <person name="Asiegbu F.O."/>
            <person name="Baker S.E."/>
            <person name="Barry K."/>
            <person name="Bendiksby M."/>
            <person name="Blumentritt M."/>
            <person name="Coutinho P.M."/>
            <person name="Cullen D."/>
            <person name="de Vries R.P."/>
            <person name="Gathman A."/>
            <person name="Goodell B."/>
            <person name="Henrissat B."/>
            <person name="Ihrmark K."/>
            <person name="Kauserud H."/>
            <person name="Kohler A."/>
            <person name="LaButti K."/>
            <person name="Lapidus A."/>
            <person name="Lavin J.L."/>
            <person name="Lee Y.-H."/>
            <person name="Lindquist E."/>
            <person name="Lilly W."/>
            <person name="Lucas S."/>
            <person name="Morin E."/>
            <person name="Murat C."/>
            <person name="Oguiza J.A."/>
            <person name="Park J."/>
            <person name="Pisabarro A.G."/>
            <person name="Riley R."/>
            <person name="Rosling A."/>
            <person name="Salamov A."/>
            <person name="Schmidt O."/>
            <person name="Schmutz J."/>
            <person name="Skrede I."/>
            <person name="Stenlid J."/>
            <person name="Wiebenga A."/>
            <person name="Xie X."/>
            <person name="Kuees U."/>
            <person name="Hibbett D.S."/>
            <person name="Hoffmeister D."/>
            <person name="Hoegberg N."/>
            <person name="Martin F."/>
            <person name="Grigoriev I.V."/>
            <person name="Watkinson S.C."/>
        </authorList>
    </citation>
    <scope>NUCLEOTIDE SEQUENCE [LARGE SCALE GENOMIC DNA]</scope>
    <source>
        <strain evidence="3">strain S7.3</strain>
    </source>
</reference>
<dbReference type="STRING" id="936435.F8QCF0"/>
<dbReference type="InParanoid" id="F8QCF0"/>
<dbReference type="InterPro" id="IPR050863">
    <property type="entry name" value="CenT-Element_Derived"/>
</dbReference>
<organism evidence="3">
    <name type="scientific">Serpula lacrymans var. lacrymans (strain S7.3)</name>
    <name type="common">Dry rot fungus</name>
    <dbReference type="NCBI Taxonomy" id="936435"/>
    <lineage>
        <taxon>Eukaryota</taxon>
        <taxon>Fungi</taxon>
        <taxon>Dikarya</taxon>
        <taxon>Basidiomycota</taxon>
        <taxon>Agaricomycotina</taxon>
        <taxon>Agaricomycetes</taxon>
        <taxon>Agaricomycetidae</taxon>
        <taxon>Boletales</taxon>
        <taxon>Coniophorineae</taxon>
        <taxon>Serpulaceae</taxon>
        <taxon>Serpula</taxon>
    </lineage>
</organism>
<dbReference type="Pfam" id="PF03184">
    <property type="entry name" value="DDE_1"/>
    <property type="match status" value="1"/>
</dbReference>
<dbReference type="GO" id="GO:0005634">
    <property type="term" value="C:nucleus"/>
    <property type="evidence" value="ECO:0007669"/>
    <property type="project" value="TreeGrafter"/>
</dbReference>
<dbReference type="HOGENOM" id="CLU_018294_0_0_1"/>